<keyword evidence="2" id="KW-1185">Reference proteome</keyword>
<gene>
    <name evidence="1" type="ORF">G4223_05220</name>
</gene>
<reference evidence="1 2" key="1">
    <citation type="submission" date="2020-02" db="EMBL/GenBank/DDBJ databases">
        <authorList>
            <person name="Dziuba M."/>
            <person name="Kuznetsov B."/>
            <person name="Mardanov A."/>
            <person name="Ravin N."/>
            <person name="Grouzdev D."/>
        </authorList>
    </citation>
    <scope>NUCLEOTIDE SEQUENCE [LARGE SCALE GENOMIC DNA]</scope>
    <source>
        <strain evidence="1 2">SpK</strain>
    </source>
</reference>
<dbReference type="RefSeq" id="WP_163676032.1">
    <property type="nucleotide sequence ID" value="NZ_JAAIYP010000031.1"/>
</dbReference>
<accession>A0A7C9USS7</accession>
<protein>
    <submittedName>
        <fullName evidence="1">Uncharacterized protein</fullName>
    </submittedName>
</protein>
<dbReference type="AlphaFoldDB" id="A0A7C9USS7"/>
<evidence type="ECO:0000313" key="2">
    <source>
        <dbReference type="Proteomes" id="UP000480684"/>
    </source>
</evidence>
<name>A0A7C9USS7_9PROT</name>
<proteinExistence type="predicted"/>
<dbReference type="EMBL" id="JAAIYP010000031">
    <property type="protein sequence ID" value="NFV79508.1"/>
    <property type="molecule type" value="Genomic_DNA"/>
</dbReference>
<comment type="caution">
    <text evidence="1">The sequence shown here is derived from an EMBL/GenBank/DDBJ whole genome shotgun (WGS) entry which is preliminary data.</text>
</comment>
<evidence type="ECO:0000313" key="1">
    <source>
        <dbReference type="EMBL" id="NFV79508.1"/>
    </source>
</evidence>
<dbReference type="Proteomes" id="UP000480684">
    <property type="component" value="Unassembled WGS sequence"/>
</dbReference>
<sequence length="295" mass="33004">MRDPGRRKCRKPPKYPEQVEKFRLLLRSRHWEPVDLANALCVAHKLTFPSVYRWCRGEVKPTSGHLHWVLDVFGLTARDWDEGPRFLQEAIEKAEQNPVRGFVASLTQNGLYDGNALTTEIELVSLAGNYVAIRPSFNPSNGIIVSRLEISVVNSVSSFVHSEVTLTYTGAVLPMQGGYVLLVGKDIEKENHAIYFFDRGDDSQWNVDQMLGIRVGMSVDFRNSPAATNIALVRQDALGWQEDLYALFNAPAMGNDDTSLPKFISLSHVPDGLRGLLTVQTLPVLVPLKHPSRHS</sequence>
<organism evidence="1 2">
    <name type="scientific">Magnetospirillum aberrantis SpK</name>
    <dbReference type="NCBI Taxonomy" id="908842"/>
    <lineage>
        <taxon>Bacteria</taxon>
        <taxon>Pseudomonadati</taxon>
        <taxon>Pseudomonadota</taxon>
        <taxon>Alphaproteobacteria</taxon>
        <taxon>Rhodospirillales</taxon>
        <taxon>Rhodospirillaceae</taxon>
        <taxon>Magnetospirillum</taxon>
    </lineage>
</organism>